<dbReference type="AlphaFoldDB" id="A4C136"/>
<dbReference type="OrthoDB" id="1444801at2"/>
<evidence type="ECO:0000313" key="3">
    <source>
        <dbReference type="Proteomes" id="UP000003053"/>
    </source>
</evidence>
<name>A4C136_9FLAO</name>
<keyword evidence="1" id="KW-0732">Signal</keyword>
<dbReference type="HOGENOM" id="CLU_2118829_0_0_10"/>
<dbReference type="EMBL" id="AAOG01000003">
    <property type="protein sequence ID" value="EAR11839.1"/>
    <property type="molecule type" value="Genomic_DNA"/>
</dbReference>
<feature type="signal peptide" evidence="1">
    <location>
        <begin position="1"/>
        <end position="19"/>
    </location>
</feature>
<comment type="caution">
    <text evidence="2">The sequence shown here is derived from an EMBL/GenBank/DDBJ whole genome shotgun (WGS) entry which is preliminary data.</text>
</comment>
<reference evidence="2 3" key="1">
    <citation type="submission" date="2006-02" db="EMBL/GenBank/DDBJ databases">
        <authorList>
            <person name="Murray A."/>
            <person name="Staley J."/>
            <person name="Ferriera S."/>
            <person name="Johnson J."/>
            <person name="Kravitz S."/>
            <person name="Halpern A."/>
            <person name="Remington K."/>
            <person name="Beeson K."/>
            <person name="Tran B."/>
            <person name="Rogers Y.-H."/>
            <person name="Friedman R."/>
            <person name="Venter J.C."/>
        </authorList>
    </citation>
    <scope>NUCLEOTIDE SEQUENCE [LARGE SCALE GENOMIC DNA]</scope>
    <source>
        <strain evidence="2 3">23-P</strain>
    </source>
</reference>
<dbReference type="RefSeq" id="WP_004570799.1">
    <property type="nucleotide sequence ID" value="NZ_CH724148.1"/>
</dbReference>
<dbReference type="STRING" id="313594.PI23P_10917"/>
<evidence type="ECO:0000256" key="1">
    <source>
        <dbReference type="SAM" id="SignalP"/>
    </source>
</evidence>
<feature type="chain" id="PRO_5002666836" evidence="1">
    <location>
        <begin position="20"/>
        <end position="114"/>
    </location>
</feature>
<organism evidence="2 3">
    <name type="scientific">Polaribacter irgensii 23-P</name>
    <dbReference type="NCBI Taxonomy" id="313594"/>
    <lineage>
        <taxon>Bacteria</taxon>
        <taxon>Pseudomonadati</taxon>
        <taxon>Bacteroidota</taxon>
        <taxon>Flavobacteriia</taxon>
        <taxon>Flavobacteriales</taxon>
        <taxon>Flavobacteriaceae</taxon>
    </lineage>
</organism>
<gene>
    <name evidence="2" type="ORF">PI23P_10917</name>
</gene>
<accession>A4C136</accession>
<dbReference type="Proteomes" id="UP000003053">
    <property type="component" value="Unassembled WGS sequence"/>
</dbReference>
<proteinExistence type="predicted"/>
<protein>
    <submittedName>
        <fullName evidence="2">Uncharacterized protein</fullName>
    </submittedName>
</protein>
<keyword evidence="3" id="KW-1185">Reference proteome</keyword>
<evidence type="ECO:0000313" key="2">
    <source>
        <dbReference type="EMBL" id="EAR11839.1"/>
    </source>
</evidence>
<sequence>MKNVFFALAFMLVGTFAFANNNLEATSENVEKLVSIDDAIFNDFNFKSLNIDLLSFTSSDEVVNDLTSMNIFQADNIEVEVFDYWVRYCIYRNGRKYCTEWEYVIELEEVVIYG</sequence>